<accession>A0ABS5YAK8</accession>
<evidence type="ECO:0000313" key="1">
    <source>
        <dbReference type="EMBL" id="MBT9432050.1"/>
    </source>
</evidence>
<dbReference type="Gene3D" id="1.10.4120.10">
    <property type="entry name" value="SopE-like, GEF domain"/>
    <property type="match status" value="1"/>
</dbReference>
<dbReference type="Proteomes" id="UP000811282">
    <property type="component" value="Unassembled WGS sequence"/>
</dbReference>
<name>A0ABS5YAK8_9GAMM</name>
<protein>
    <submittedName>
        <fullName evidence="1">Uncharacterized protein</fullName>
    </submittedName>
</protein>
<organism evidence="1 2">
    <name type="scientific">Candidatus Sodalis endolongispinus</name>
    <dbReference type="NCBI Taxonomy" id="2812662"/>
    <lineage>
        <taxon>Bacteria</taxon>
        <taxon>Pseudomonadati</taxon>
        <taxon>Pseudomonadota</taxon>
        <taxon>Gammaproteobacteria</taxon>
        <taxon>Enterobacterales</taxon>
        <taxon>Bruguierivoracaceae</taxon>
        <taxon>Sodalis</taxon>
    </lineage>
</organism>
<proteinExistence type="predicted"/>
<dbReference type="EMBL" id="JAFJYC010000001">
    <property type="protein sequence ID" value="MBT9432050.1"/>
    <property type="molecule type" value="Genomic_DNA"/>
</dbReference>
<dbReference type="InterPro" id="IPR035949">
    <property type="entry name" value="SopE-like_GEF_dom_sf"/>
</dbReference>
<dbReference type="SUPFAM" id="SSF81832">
    <property type="entry name" value="SopE-like GEF domain"/>
    <property type="match status" value="1"/>
</dbReference>
<comment type="caution">
    <text evidence="1">The sequence shown here is derived from an EMBL/GenBank/DDBJ whole genome shotgun (WGS) entry which is preliminary data.</text>
</comment>
<gene>
    <name evidence="1" type="ORF">JZM24_07800</name>
</gene>
<dbReference type="RefSeq" id="WP_215669235.1">
    <property type="nucleotide sequence ID" value="NZ_JAFJYC010000001.1"/>
</dbReference>
<keyword evidence="2" id="KW-1185">Reference proteome</keyword>
<sequence length="282" mass="30872">MFIGSKTGSYIIKPEQTDNSSAKTFAKSGLSRQVLHCIMTIENSAKTFSAAVTNRCIGGMISAYNFLSAVENKLAGAVKTADNANSTPMTIHNAAIRQKNPLTAEDIVAVKEKIQATVNDFRTDKRGFEQLVEATMASAYSEASDAMTAYCQRIGQPVPKGYVHEIGMASMENGLKCADKHAGKNEEAKKSGKEVYEQDKLYIPNGAGIHPLVSVFKTELFSRNVKLSTDFDLIKEANDEIFATFDKLAEQGHSQSPQPFREQLAQINKSWEKLLVSTESDS</sequence>
<reference evidence="1 2" key="1">
    <citation type="journal article" date="2021" name="Genome Biol. Evol.">
        <title>The evolution of interdependence in a four-way mealybug symbiosis.</title>
        <authorList>
            <person name="Garber A.I."/>
            <person name="Kupper M."/>
            <person name="Laetsch D.R."/>
            <person name="Weldon S.R."/>
            <person name="Ladinsky M.S."/>
            <person name="Bjorkman P.J."/>
            <person name="McCutcheon J.P."/>
        </authorList>
    </citation>
    <scope>NUCLEOTIDE SEQUENCE [LARGE SCALE GENOMIC DNA]</scope>
    <source>
        <strain evidence="1">SOD</strain>
    </source>
</reference>
<evidence type="ECO:0000313" key="2">
    <source>
        <dbReference type="Proteomes" id="UP000811282"/>
    </source>
</evidence>